<sequence length="178" mass="20737">MFYVADKTDFNKIYSIMEYSFPESERRSRKDQRSLMDDERYKIIYKRGNDGKICAFIAYWQLENAVFAEHFAVASTMRGAGLGGAFLDEFLSSYGGEVVLEVERPENDIAVRRIAFYERHGFVLNTFDYVQPPLGEGRSPAPLYIMSRGERLTKEKFEYIRNCTYRTAYKTDGKAFIK</sequence>
<dbReference type="InterPro" id="IPR000182">
    <property type="entry name" value="GNAT_dom"/>
</dbReference>
<accession>A0A9D1J9J1</accession>
<evidence type="ECO:0000313" key="2">
    <source>
        <dbReference type="EMBL" id="HIR67416.1"/>
    </source>
</evidence>
<dbReference type="Gene3D" id="3.40.630.30">
    <property type="match status" value="1"/>
</dbReference>
<protein>
    <submittedName>
        <fullName evidence="2">GNAT family N-acetyltransferase</fullName>
    </submittedName>
</protein>
<dbReference type="GO" id="GO:0016747">
    <property type="term" value="F:acyltransferase activity, transferring groups other than amino-acyl groups"/>
    <property type="evidence" value="ECO:0007669"/>
    <property type="project" value="InterPro"/>
</dbReference>
<reference evidence="2" key="1">
    <citation type="submission" date="2020-10" db="EMBL/GenBank/DDBJ databases">
        <authorList>
            <person name="Gilroy R."/>
        </authorList>
    </citation>
    <scope>NUCLEOTIDE SEQUENCE</scope>
    <source>
        <strain evidence="2">ChiW16-3235</strain>
    </source>
</reference>
<dbReference type="PROSITE" id="PS51186">
    <property type="entry name" value="GNAT"/>
    <property type="match status" value="1"/>
</dbReference>
<dbReference type="EMBL" id="DVHK01000109">
    <property type="protein sequence ID" value="HIR67416.1"/>
    <property type="molecule type" value="Genomic_DNA"/>
</dbReference>
<dbReference type="SUPFAM" id="SSF55729">
    <property type="entry name" value="Acyl-CoA N-acyltransferases (Nat)"/>
    <property type="match status" value="1"/>
</dbReference>
<comment type="caution">
    <text evidence="2">The sequence shown here is derived from an EMBL/GenBank/DDBJ whole genome shotgun (WGS) entry which is preliminary data.</text>
</comment>
<dbReference type="Pfam" id="PF13508">
    <property type="entry name" value="Acetyltransf_7"/>
    <property type="match status" value="1"/>
</dbReference>
<gene>
    <name evidence="2" type="ORF">IAB94_05170</name>
</gene>
<proteinExistence type="predicted"/>
<dbReference type="AlphaFoldDB" id="A0A9D1J9J1"/>
<evidence type="ECO:0000259" key="1">
    <source>
        <dbReference type="PROSITE" id="PS51186"/>
    </source>
</evidence>
<dbReference type="InterPro" id="IPR016181">
    <property type="entry name" value="Acyl_CoA_acyltransferase"/>
</dbReference>
<reference evidence="2" key="2">
    <citation type="journal article" date="2021" name="PeerJ">
        <title>Extensive microbial diversity within the chicken gut microbiome revealed by metagenomics and culture.</title>
        <authorList>
            <person name="Gilroy R."/>
            <person name="Ravi A."/>
            <person name="Getino M."/>
            <person name="Pursley I."/>
            <person name="Horton D.L."/>
            <person name="Alikhan N.F."/>
            <person name="Baker D."/>
            <person name="Gharbi K."/>
            <person name="Hall N."/>
            <person name="Watson M."/>
            <person name="Adriaenssens E.M."/>
            <person name="Foster-Nyarko E."/>
            <person name="Jarju S."/>
            <person name="Secka A."/>
            <person name="Antonio M."/>
            <person name="Oren A."/>
            <person name="Chaudhuri R.R."/>
            <person name="La Ragione R."/>
            <person name="Hildebrand F."/>
            <person name="Pallen M.J."/>
        </authorList>
    </citation>
    <scope>NUCLEOTIDE SEQUENCE</scope>
    <source>
        <strain evidence="2">ChiW16-3235</strain>
    </source>
</reference>
<feature type="domain" description="N-acetyltransferase" evidence="1">
    <location>
        <begin position="1"/>
        <end position="149"/>
    </location>
</feature>
<evidence type="ECO:0000313" key="3">
    <source>
        <dbReference type="Proteomes" id="UP000823913"/>
    </source>
</evidence>
<name>A0A9D1J9J1_9FIRM</name>
<dbReference type="Proteomes" id="UP000823913">
    <property type="component" value="Unassembled WGS sequence"/>
</dbReference>
<organism evidence="2 3">
    <name type="scientific">Candidatus Coproplasma avicola</name>
    <dbReference type="NCBI Taxonomy" id="2840744"/>
    <lineage>
        <taxon>Bacteria</taxon>
        <taxon>Bacillati</taxon>
        <taxon>Bacillota</taxon>
        <taxon>Clostridia</taxon>
        <taxon>Eubacteriales</taxon>
        <taxon>Candidatus Coproplasma</taxon>
    </lineage>
</organism>